<name>A0A5B7JIZ5_PORTR</name>
<gene>
    <name evidence="2" type="ORF">E2C01_089507</name>
</gene>
<protein>
    <submittedName>
        <fullName evidence="2">Uncharacterized protein</fullName>
    </submittedName>
</protein>
<organism evidence="2 3">
    <name type="scientific">Portunus trituberculatus</name>
    <name type="common">Swimming crab</name>
    <name type="synonym">Neptunus trituberculatus</name>
    <dbReference type="NCBI Taxonomy" id="210409"/>
    <lineage>
        <taxon>Eukaryota</taxon>
        <taxon>Metazoa</taxon>
        <taxon>Ecdysozoa</taxon>
        <taxon>Arthropoda</taxon>
        <taxon>Crustacea</taxon>
        <taxon>Multicrustacea</taxon>
        <taxon>Malacostraca</taxon>
        <taxon>Eumalacostraca</taxon>
        <taxon>Eucarida</taxon>
        <taxon>Decapoda</taxon>
        <taxon>Pleocyemata</taxon>
        <taxon>Brachyura</taxon>
        <taxon>Eubrachyura</taxon>
        <taxon>Portunoidea</taxon>
        <taxon>Portunidae</taxon>
        <taxon>Portuninae</taxon>
        <taxon>Portunus</taxon>
    </lineage>
</organism>
<evidence type="ECO:0000256" key="1">
    <source>
        <dbReference type="SAM" id="MobiDB-lite"/>
    </source>
</evidence>
<dbReference type="Proteomes" id="UP000324222">
    <property type="component" value="Unassembled WGS sequence"/>
</dbReference>
<dbReference type="AlphaFoldDB" id="A0A5B7JIZ5"/>
<evidence type="ECO:0000313" key="2">
    <source>
        <dbReference type="EMBL" id="MPC94343.1"/>
    </source>
</evidence>
<sequence length="180" mass="19433">MTRCSGLAFRGVRVGLSLTAQGSTSTQHTAHTAAVPPRTALPALPPRMAVQMTVGAVAYHTARFSAASYRTLKDALVLCVCVSRDTQPLQHHIPHHHDTTAAPHQQAHSSTTSSTPTGYCEGLTAQSNIGARLEAGPNKEERDGCWAGLVSQSRPYCDLTVTSSQATTRHHHHRYDHSHR</sequence>
<comment type="caution">
    <text evidence="2">The sequence shown here is derived from an EMBL/GenBank/DDBJ whole genome shotgun (WGS) entry which is preliminary data.</text>
</comment>
<feature type="region of interest" description="Disordered" evidence="1">
    <location>
        <begin position="91"/>
        <end position="121"/>
    </location>
</feature>
<proteinExistence type="predicted"/>
<evidence type="ECO:0000313" key="3">
    <source>
        <dbReference type="Proteomes" id="UP000324222"/>
    </source>
</evidence>
<dbReference type="EMBL" id="VSRR010098133">
    <property type="protein sequence ID" value="MPC94343.1"/>
    <property type="molecule type" value="Genomic_DNA"/>
</dbReference>
<keyword evidence="3" id="KW-1185">Reference proteome</keyword>
<accession>A0A5B7JIZ5</accession>
<reference evidence="2 3" key="1">
    <citation type="submission" date="2019-05" db="EMBL/GenBank/DDBJ databases">
        <title>Another draft genome of Portunus trituberculatus and its Hox gene families provides insights of decapod evolution.</title>
        <authorList>
            <person name="Jeong J.-H."/>
            <person name="Song I."/>
            <person name="Kim S."/>
            <person name="Choi T."/>
            <person name="Kim D."/>
            <person name="Ryu S."/>
            <person name="Kim W."/>
        </authorList>
    </citation>
    <scope>NUCLEOTIDE SEQUENCE [LARGE SCALE GENOMIC DNA]</scope>
    <source>
        <tissue evidence="2">Muscle</tissue>
    </source>
</reference>